<proteinExistence type="predicted"/>
<evidence type="ECO:0000313" key="4">
    <source>
        <dbReference type="Proteomes" id="UP001239909"/>
    </source>
</evidence>
<protein>
    <recommendedName>
        <fullName evidence="5">Lipoprotein</fullName>
    </recommendedName>
</protein>
<dbReference type="Proteomes" id="UP001239909">
    <property type="component" value="Unassembled WGS sequence"/>
</dbReference>
<name>A0ABQ6LN43_9RHOB</name>
<reference evidence="3 4" key="1">
    <citation type="submission" date="2023-04" db="EMBL/GenBank/DDBJ databases">
        <title>Marinoamorphus aggregata gen. nov., sp. Nov., isolate from tissue of brittle star Ophioplocus japonicus.</title>
        <authorList>
            <person name="Kawano K."/>
            <person name="Sawayama S."/>
            <person name="Nakagawa S."/>
        </authorList>
    </citation>
    <scope>NUCLEOTIDE SEQUENCE [LARGE SCALE GENOMIC DNA]</scope>
    <source>
        <strain evidence="3 4">NKW23</strain>
    </source>
</reference>
<feature type="compositionally biased region" description="Low complexity" evidence="1">
    <location>
        <begin position="23"/>
        <end position="33"/>
    </location>
</feature>
<dbReference type="RefSeq" id="WP_285673464.1">
    <property type="nucleotide sequence ID" value="NZ_BSYI01000035.1"/>
</dbReference>
<accession>A0ABQ6LN43</accession>
<feature type="signal peptide" evidence="2">
    <location>
        <begin position="1"/>
        <end position="23"/>
    </location>
</feature>
<comment type="caution">
    <text evidence="3">The sequence shown here is derived from an EMBL/GenBank/DDBJ whole genome shotgun (WGS) entry which is preliminary data.</text>
</comment>
<feature type="chain" id="PRO_5046660011" description="Lipoprotein" evidence="2">
    <location>
        <begin position="24"/>
        <end position="132"/>
    </location>
</feature>
<organism evidence="3 4">
    <name type="scientific">Paralimibaculum aggregatum</name>
    <dbReference type="NCBI Taxonomy" id="3036245"/>
    <lineage>
        <taxon>Bacteria</taxon>
        <taxon>Pseudomonadati</taxon>
        <taxon>Pseudomonadota</taxon>
        <taxon>Alphaproteobacteria</taxon>
        <taxon>Rhodobacterales</taxon>
        <taxon>Paracoccaceae</taxon>
        <taxon>Paralimibaculum</taxon>
    </lineage>
</organism>
<dbReference type="EMBL" id="BSYI01000035">
    <property type="protein sequence ID" value="GMG84417.1"/>
    <property type="molecule type" value="Genomic_DNA"/>
</dbReference>
<keyword evidence="2" id="KW-0732">Signal</keyword>
<sequence>MKRRLAIASLTCLAACSPPPPGASSVTGVSSVAGPGGAPPNRVRRSRAPDACCAAASRTCGGGSHQVPGSASHAGGLLADVLPGPVTWYGMTFACGPSDGRPAGFPPRGAAQRAPGFATCNTIGNSTNCVQF</sequence>
<evidence type="ECO:0000313" key="3">
    <source>
        <dbReference type="EMBL" id="GMG84417.1"/>
    </source>
</evidence>
<keyword evidence="4" id="KW-1185">Reference proteome</keyword>
<evidence type="ECO:0000256" key="2">
    <source>
        <dbReference type="SAM" id="SignalP"/>
    </source>
</evidence>
<evidence type="ECO:0000256" key="1">
    <source>
        <dbReference type="SAM" id="MobiDB-lite"/>
    </source>
</evidence>
<gene>
    <name evidence="3" type="ORF">LNKW23_36330</name>
</gene>
<evidence type="ECO:0008006" key="5">
    <source>
        <dbReference type="Google" id="ProtNLM"/>
    </source>
</evidence>
<feature type="region of interest" description="Disordered" evidence="1">
    <location>
        <begin position="18"/>
        <end position="45"/>
    </location>
</feature>